<proteinExistence type="inferred from homology"/>
<sequence>MDYTPIEEIPRIRDTLRATFATGVTKPLAWRRHQLFQLARMMQENAEALADAINADLGRPRMEAYMAEVCVILERSMICAEKLEEWTKPEVLTDIPDWQKPWHPAVYKMPKGTVLIISPWNYPLILSLQPLYGAISAGCCAVIKTSEYAPNYANLLSQLLPQYLDPSAYHVVKGEVAEVTRLLELQWDHIFYTGNGKIARVISAAAAKHLTPVTLELGGKSPVIIDGTFDMRLAAKRILWAKANNSGQMCVIPDYILVLREKQDELIEAFKEHYATFWPDGPLNSKSYSRIVNELHFKRVSDLLARTKGEIVLGGKSTSSFSFETTIVKNVADGDSLLEQEIFGPLLPIIPVDSVQDAIDFIGARNHPLVLYAFTEDSETKRKVIENTTSGNLAFNDCVQQLTVNELPFGGVGESGYGRQVLKYSYELFTYIRATVDIPKSAEHTLEVRYAPYSKEQLDFFAAPLNMVIPKSTPTGLVMNGIH</sequence>
<evidence type="ECO:0000259" key="8">
    <source>
        <dbReference type="Pfam" id="PF00171"/>
    </source>
</evidence>
<keyword evidence="2 4" id="KW-0560">Oxidoreductase</keyword>
<dbReference type="FunFam" id="3.40.309.10:FF:000003">
    <property type="entry name" value="Aldehyde dehydrogenase"/>
    <property type="match status" value="1"/>
</dbReference>
<protein>
    <recommendedName>
        <fullName evidence="4">Aldehyde dehydrogenase</fullName>
    </recommendedName>
</protein>
<reference evidence="9" key="1">
    <citation type="submission" date="2020-11" db="EMBL/GenBank/DDBJ databases">
        <authorList>
            <consortium name="DOE Joint Genome Institute"/>
            <person name="Ahrendt S."/>
            <person name="Riley R."/>
            <person name="Andreopoulos W."/>
            <person name="Labutti K."/>
            <person name="Pangilinan J."/>
            <person name="Ruiz-Duenas F.J."/>
            <person name="Barrasa J.M."/>
            <person name="Sanchez-Garcia M."/>
            <person name="Camarero S."/>
            <person name="Miyauchi S."/>
            <person name="Serrano A."/>
            <person name="Linde D."/>
            <person name="Babiker R."/>
            <person name="Drula E."/>
            <person name="Ayuso-Fernandez I."/>
            <person name="Pacheco R."/>
            <person name="Padilla G."/>
            <person name="Ferreira P."/>
            <person name="Barriuso J."/>
            <person name="Kellner H."/>
            <person name="Castanera R."/>
            <person name="Alfaro M."/>
            <person name="Ramirez L."/>
            <person name="Pisabarro A.G."/>
            <person name="Kuo A."/>
            <person name="Tritt A."/>
            <person name="Lipzen A."/>
            <person name="He G."/>
            <person name="Yan M."/>
            <person name="Ng V."/>
            <person name="Cullen D."/>
            <person name="Martin F."/>
            <person name="Rosso M.-N."/>
            <person name="Henrissat B."/>
            <person name="Hibbett D."/>
            <person name="Martinez A.T."/>
            <person name="Grigoriev I.V."/>
        </authorList>
    </citation>
    <scope>NUCLEOTIDE SEQUENCE</scope>
    <source>
        <strain evidence="9">CBS 247.69</strain>
    </source>
</reference>
<accession>A0A9P6CBH6</accession>
<organism evidence="9 10">
    <name type="scientific">Collybia nuda</name>
    <dbReference type="NCBI Taxonomy" id="64659"/>
    <lineage>
        <taxon>Eukaryota</taxon>
        <taxon>Fungi</taxon>
        <taxon>Dikarya</taxon>
        <taxon>Basidiomycota</taxon>
        <taxon>Agaricomycotina</taxon>
        <taxon>Agaricomycetes</taxon>
        <taxon>Agaricomycetidae</taxon>
        <taxon>Agaricales</taxon>
        <taxon>Tricholomatineae</taxon>
        <taxon>Clitocybaceae</taxon>
        <taxon>Collybia</taxon>
    </lineage>
</organism>
<dbReference type="InterPro" id="IPR016162">
    <property type="entry name" value="Ald_DH_N"/>
</dbReference>
<dbReference type="Pfam" id="PF00171">
    <property type="entry name" value="Aldedh"/>
    <property type="match status" value="1"/>
</dbReference>
<dbReference type="Gene3D" id="3.40.605.10">
    <property type="entry name" value="Aldehyde Dehydrogenase, Chain A, domain 1"/>
    <property type="match status" value="1"/>
</dbReference>
<keyword evidence="10" id="KW-1185">Reference proteome</keyword>
<dbReference type="FunFam" id="3.40.605.10:FF:000004">
    <property type="entry name" value="Aldehyde dehydrogenase"/>
    <property type="match status" value="1"/>
</dbReference>
<dbReference type="EMBL" id="MU150315">
    <property type="protein sequence ID" value="KAF9459502.1"/>
    <property type="molecule type" value="Genomic_DNA"/>
</dbReference>
<dbReference type="GO" id="GO:0005737">
    <property type="term" value="C:cytoplasm"/>
    <property type="evidence" value="ECO:0007669"/>
    <property type="project" value="TreeGrafter"/>
</dbReference>
<dbReference type="Gene3D" id="3.40.309.10">
    <property type="entry name" value="Aldehyde Dehydrogenase, Chain A, domain 2"/>
    <property type="match status" value="1"/>
</dbReference>
<feature type="active site" evidence="5">
    <location>
        <position position="250"/>
    </location>
</feature>
<dbReference type="InterPro" id="IPR012394">
    <property type="entry name" value="Aldehyde_DH_NAD(P)"/>
</dbReference>
<dbReference type="AlphaFoldDB" id="A0A9P6CBH6"/>
<keyword evidence="3" id="KW-0520">NAD</keyword>
<name>A0A9P6CBH6_9AGAR</name>
<comment type="caution">
    <text evidence="9">The sequence shown here is derived from an EMBL/GenBank/DDBJ whole genome shotgun (WGS) entry which is preliminary data.</text>
</comment>
<dbReference type="InterPro" id="IPR016161">
    <property type="entry name" value="Ald_DH/histidinol_DH"/>
</dbReference>
<dbReference type="GO" id="GO:0006081">
    <property type="term" value="P:aldehyde metabolic process"/>
    <property type="evidence" value="ECO:0007669"/>
    <property type="project" value="InterPro"/>
</dbReference>
<feature type="active site" evidence="5 6">
    <location>
        <position position="216"/>
    </location>
</feature>
<dbReference type="SUPFAM" id="SSF53720">
    <property type="entry name" value="ALDH-like"/>
    <property type="match status" value="1"/>
</dbReference>
<dbReference type="InterPro" id="IPR015590">
    <property type="entry name" value="Aldehyde_DH_dom"/>
</dbReference>
<comment type="similarity">
    <text evidence="1 4 7">Belongs to the aldehyde dehydrogenase family.</text>
</comment>
<evidence type="ECO:0000256" key="4">
    <source>
        <dbReference type="PIRNR" id="PIRNR036492"/>
    </source>
</evidence>
<evidence type="ECO:0000256" key="6">
    <source>
        <dbReference type="PROSITE-ProRule" id="PRU10007"/>
    </source>
</evidence>
<dbReference type="PANTHER" id="PTHR43570:SF16">
    <property type="entry name" value="ALDEHYDE DEHYDROGENASE TYPE III, ISOFORM Q"/>
    <property type="match status" value="1"/>
</dbReference>
<dbReference type="PANTHER" id="PTHR43570">
    <property type="entry name" value="ALDEHYDE DEHYDROGENASE"/>
    <property type="match status" value="1"/>
</dbReference>
<evidence type="ECO:0000313" key="9">
    <source>
        <dbReference type="EMBL" id="KAF9459502.1"/>
    </source>
</evidence>
<feature type="domain" description="Aldehyde dehydrogenase" evidence="8">
    <location>
        <begin position="23"/>
        <end position="433"/>
    </location>
</feature>
<evidence type="ECO:0000256" key="2">
    <source>
        <dbReference type="ARBA" id="ARBA00023002"/>
    </source>
</evidence>
<gene>
    <name evidence="9" type="ORF">BDZ94DRAFT_1224549</name>
</gene>
<dbReference type="OrthoDB" id="440325at2759"/>
<evidence type="ECO:0000313" key="10">
    <source>
        <dbReference type="Proteomes" id="UP000807353"/>
    </source>
</evidence>
<dbReference type="InterPro" id="IPR029510">
    <property type="entry name" value="Ald_DH_CS_GLU"/>
</dbReference>
<evidence type="ECO:0000256" key="7">
    <source>
        <dbReference type="RuleBase" id="RU003345"/>
    </source>
</evidence>
<evidence type="ECO:0000256" key="5">
    <source>
        <dbReference type="PIRSR" id="PIRSR036492-1"/>
    </source>
</evidence>
<evidence type="ECO:0000256" key="3">
    <source>
        <dbReference type="ARBA" id="ARBA00023027"/>
    </source>
</evidence>
<dbReference type="InterPro" id="IPR016163">
    <property type="entry name" value="Ald_DH_C"/>
</dbReference>
<dbReference type="Proteomes" id="UP000807353">
    <property type="component" value="Unassembled WGS sequence"/>
</dbReference>
<evidence type="ECO:0000256" key="1">
    <source>
        <dbReference type="ARBA" id="ARBA00009986"/>
    </source>
</evidence>
<dbReference type="GO" id="GO:0004029">
    <property type="term" value="F:aldehyde dehydrogenase (NAD+) activity"/>
    <property type="evidence" value="ECO:0007669"/>
    <property type="project" value="TreeGrafter"/>
</dbReference>
<dbReference type="PROSITE" id="PS00687">
    <property type="entry name" value="ALDEHYDE_DEHYDR_GLU"/>
    <property type="match status" value="1"/>
</dbReference>
<dbReference type="PIRSF" id="PIRSF036492">
    <property type="entry name" value="ALDH"/>
    <property type="match status" value="1"/>
</dbReference>